<keyword evidence="2" id="KW-1185">Reference proteome</keyword>
<protein>
    <submittedName>
        <fullName evidence="1">Uncharacterized protein</fullName>
    </submittedName>
</protein>
<dbReference type="AlphaFoldDB" id="A0A2K8SQI6"/>
<dbReference type="EMBL" id="CP024785">
    <property type="protein sequence ID" value="AUB37610.1"/>
    <property type="molecule type" value="Genomic_DNA"/>
</dbReference>
<organism evidence="1 2">
    <name type="scientific">Nostoc flagelliforme CCNUN1</name>
    <dbReference type="NCBI Taxonomy" id="2038116"/>
    <lineage>
        <taxon>Bacteria</taxon>
        <taxon>Bacillati</taxon>
        <taxon>Cyanobacteriota</taxon>
        <taxon>Cyanophyceae</taxon>
        <taxon>Nostocales</taxon>
        <taxon>Nostocaceae</taxon>
        <taxon>Nostoc</taxon>
    </lineage>
</organism>
<gene>
    <name evidence="1" type="ORF">COO91_03556</name>
</gene>
<sequence>MFLGKSFDSHTTQVFLFRGWEIIAPVFYIKVMAWVWC</sequence>
<dbReference type="KEGG" id="nfl:COO91_03556"/>
<dbReference type="Proteomes" id="UP000232003">
    <property type="component" value="Chromosome"/>
</dbReference>
<reference evidence="1 2" key="1">
    <citation type="submission" date="2017-11" db="EMBL/GenBank/DDBJ databases">
        <title>Complete genome of a free-living desiccation-tolerant cyanobacterium and its photosynthetic adaptation to extreme terrestrial habitat.</title>
        <authorList>
            <person name="Shang J."/>
        </authorList>
    </citation>
    <scope>NUCLEOTIDE SEQUENCE [LARGE SCALE GENOMIC DNA]</scope>
    <source>
        <strain evidence="1 2">CCNUN1</strain>
    </source>
</reference>
<evidence type="ECO:0000313" key="2">
    <source>
        <dbReference type="Proteomes" id="UP000232003"/>
    </source>
</evidence>
<proteinExistence type="predicted"/>
<accession>A0A2K8SQI6</accession>
<evidence type="ECO:0000313" key="1">
    <source>
        <dbReference type="EMBL" id="AUB37610.1"/>
    </source>
</evidence>
<name>A0A2K8SQI6_9NOSO</name>